<reference evidence="2 3" key="1">
    <citation type="submission" date="2021-02" db="EMBL/GenBank/DDBJ databases">
        <title>Leptospira ainlahdjerensis sp. nov., Leptospira ainazelensis sp. nov., Leptospira abararensis sp. nov. and Leptospira chreensis sp. nov., four new species isolated from water sources in Algeria.</title>
        <authorList>
            <person name="Amara Korba A."/>
            <person name="Kainiu M."/>
            <person name="Vincent A.T."/>
            <person name="Mariet J.-F."/>
            <person name="Veyrier F.J."/>
            <person name="Goarant C."/>
            <person name="Picardeau M."/>
        </authorList>
    </citation>
    <scope>NUCLEOTIDE SEQUENCE [LARGE SCALE GENOMIC DNA]</scope>
    <source>
        <strain evidence="2 3">201903070</strain>
    </source>
</reference>
<gene>
    <name evidence="2" type="ORF">JWG45_03100</name>
</gene>
<evidence type="ECO:0000256" key="1">
    <source>
        <dbReference type="SAM" id="MobiDB-lite"/>
    </source>
</evidence>
<evidence type="ECO:0008006" key="4">
    <source>
        <dbReference type="Google" id="ProtNLM"/>
    </source>
</evidence>
<name>A0ABS2U6X9_9LEPT</name>
<evidence type="ECO:0000313" key="3">
    <source>
        <dbReference type="Proteomes" id="UP000724686"/>
    </source>
</evidence>
<dbReference type="EMBL" id="JAFFPU010000012">
    <property type="protein sequence ID" value="MBM9576131.1"/>
    <property type="molecule type" value="Genomic_DNA"/>
</dbReference>
<protein>
    <recommendedName>
        <fullName evidence="4">Lipoprotein</fullName>
    </recommendedName>
</protein>
<accession>A0ABS2U6X9</accession>
<feature type="compositionally biased region" description="Basic and acidic residues" evidence="1">
    <location>
        <begin position="145"/>
        <end position="154"/>
    </location>
</feature>
<keyword evidence="3" id="KW-1185">Reference proteome</keyword>
<proteinExistence type="predicted"/>
<sequence>MINPVKRELNKKLFRFFGNGIFSTLLLAALANCMGATLFSPGGRVRSPEMYDSATIIRTSGYDVLEESIGESSTFFVFGMIPITNPISIDYALSQAVQKVPGGRSIVNIKVWHETHVMFPLGTVSVLKVKGNVIGNREEAEKLKLEQQKKDAEAAKNPSSAGSESDSPSSGGISVGSKKSSSNSGQESGGISVGGKKGPNTTQESGGISVGGKKN</sequence>
<dbReference type="Proteomes" id="UP000724686">
    <property type="component" value="Unassembled WGS sequence"/>
</dbReference>
<feature type="compositionally biased region" description="Gly residues" evidence="1">
    <location>
        <begin position="187"/>
        <end position="197"/>
    </location>
</feature>
<feature type="compositionally biased region" description="Low complexity" evidence="1">
    <location>
        <begin position="159"/>
        <end position="186"/>
    </location>
</feature>
<dbReference type="RefSeq" id="WP_205278319.1">
    <property type="nucleotide sequence ID" value="NZ_JAFFPU010000012.1"/>
</dbReference>
<evidence type="ECO:0000313" key="2">
    <source>
        <dbReference type="EMBL" id="MBM9576131.1"/>
    </source>
</evidence>
<organism evidence="2 3">
    <name type="scientific">Leptospira ainlahdjerensis</name>
    <dbReference type="NCBI Taxonomy" id="2810033"/>
    <lineage>
        <taxon>Bacteria</taxon>
        <taxon>Pseudomonadati</taxon>
        <taxon>Spirochaetota</taxon>
        <taxon>Spirochaetia</taxon>
        <taxon>Leptospirales</taxon>
        <taxon>Leptospiraceae</taxon>
        <taxon>Leptospira</taxon>
    </lineage>
</organism>
<comment type="caution">
    <text evidence="2">The sequence shown here is derived from an EMBL/GenBank/DDBJ whole genome shotgun (WGS) entry which is preliminary data.</text>
</comment>
<feature type="region of interest" description="Disordered" evidence="1">
    <location>
        <begin position="145"/>
        <end position="215"/>
    </location>
</feature>